<dbReference type="EMBL" id="VSSQ01095440">
    <property type="protein sequence ID" value="MPN39558.1"/>
    <property type="molecule type" value="Genomic_DNA"/>
</dbReference>
<proteinExistence type="predicted"/>
<dbReference type="AlphaFoldDB" id="A0A645HKN1"/>
<gene>
    <name evidence="1" type="ORF">SDC9_187086</name>
</gene>
<comment type="caution">
    <text evidence="1">The sequence shown here is derived from an EMBL/GenBank/DDBJ whole genome shotgun (WGS) entry which is preliminary data.</text>
</comment>
<sequence length="119" mass="13284">MVSAARKAIESQYQDTCDIVEYKSYTKANKSTAKEEVTVLQNQPCKLSYSTLKSNTETISAEMVSQIVKLFIAPEIIVKPGSKLIVLHQSRTLEFKNSGKPGVFSSHQEIILELFDGWA</sequence>
<evidence type="ECO:0000313" key="1">
    <source>
        <dbReference type="EMBL" id="MPN39558.1"/>
    </source>
</evidence>
<organism evidence="1">
    <name type="scientific">bioreactor metagenome</name>
    <dbReference type="NCBI Taxonomy" id="1076179"/>
    <lineage>
        <taxon>unclassified sequences</taxon>
        <taxon>metagenomes</taxon>
        <taxon>ecological metagenomes</taxon>
    </lineage>
</organism>
<accession>A0A645HKN1</accession>
<reference evidence="1" key="1">
    <citation type="submission" date="2019-08" db="EMBL/GenBank/DDBJ databases">
        <authorList>
            <person name="Kucharzyk K."/>
            <person name="Murdoch R.W."/>
            <person name="Higgins S."/>
            <person name="Loffler F."/>
        </authorList>
    </citation>
    <scope>NUCLEOTIDE SEQUENCE</scope>
</reference>
<protein>
    <recommendedName>
        <fullName evidence="2">Phage protein</fullName>
    </recommendedName>
</protein>
<name>A0A645HKN1_9ZZZZ</name>
<evidence type="ECO:0008006" key="2">
    <source>
        <dbReference type="Google" id="ProtNLM"/>
    </source>
</evidence>